<accession>A0A068R143</accession>
<sequence>MLQITLTTQQILYICDFIGIEFTQPEPEELSTEITIMDNMEIEENGKTYTGLGVYQTEYPEEGAMALEDDNG</sequence>
<dbReference type="OrthoDB" id="6449296at2"/>
<keyword evidence="2" id="KW-1185">Reference proteome</keyword>
<dbReference type="EMBL" id="FO704551">
    <property type="protein sequence ID" value="CDG21027.1"/>
    <property type="molecule type" value="Genomic_DNA"/>
</dbReference>
<gene>
    <name evidence="1" type="ORF">XPG1_1372</name>
</gene>
<dbReference type="Proteomes" id="UP000032735">
    <property type="component" value="Chromosome"/>
</dbReference>
<reference evidence="1 2" key="1">
    <citation type="submission" date="2013-07" db="EMBL/GenBank/DDBJ databases">
        <authorList>
            <person name="Genoscope - CEA"/>
        </authorList>
    </citation>
    <scope>NUCLEOTIDE SEQUENCE [LARGE SCALE GENOMIC DNA]</scope>
    <source>
        <strain evidence="1 2">G6</strain>
    </source>
</reference>
<evidence type="ECO:0000313" key="1">
    <source>
        <dbReference type="EMBL" id="CDG21027.1"/>
    </source>
</evidence>
<dbReference type="RefSeq" id="WP_045958299.1">
    <property type="nucleotide sequence ID" value="NZ_FO704551.1"/>
</dbReference>
<dbReference type="KEGG" id="xpo:XPG1_1372"/>
<organism evidence="1 2">
    <name type="scientific">Xenorhabdus poinarii G6</name>
    <dbReference type="NCBI Taxonomy" id="1354304"/>
    <lineage>
        <taxon>Bacteria</taxon>
        <taxon>Pseudomonadati</taxon>
        <taxon>Pseudomonadota</taxon>
        <taxon>Gammaproteobacteria</taxon>
        <taxon>Enterobacterales</taxon>
        <taxon>Morganellaceae</taxon>
        <taxon>Xenorhabdus</taxon>
    </lineage>
</organism>
<dbReference type="HOGENOM" id="CLU_2721389_0_0_6"/>
<protein>
    <submittedName>
        <fullName evidence="1">Putative phage protein</fullName>
    </submittedName>
</protein>
<evidence type="ECO:0000313" key="2">
    <source>
        <dbReference type="Proteomes" id="UP000032735"/>
    </source>
</evidence>
<dbReference type="STRING" id="1354304.XPG1_1372"/>
<name>A0A068R143_9GAMM</name>
<proteinExistence type="predicted"/>
<dbReference type="AlphaFoldDB" id="A0A068R143"/>